<reference evidence="3 4" key="1">
    <citation type="submission" date="2016-10" db="EMBL/GenBank/DDBJ databases">
        <authorList>
            <person name="de Groot N.N."/>
        </authorList>
    </citation>
    <scope>NUCLEOTIDE SEQUENCE [LARGE SCALE GENOMIC DNA]</scope>
    <source>
        <strain evidence="3 4">CGMCC 4.1877</strain>
    </source>
</reference>
<dbReference type="STRING" id="260086.SAMN05216207_102751"/>
<proteinExistence type="predicted"/>
<evidence type="ECO:0000313" key="3">
    <source>
        <dbReference type="EMBL" id="SFO02012.1"/>
    </source>
</evidence>
<dbReference type="InterPro" id="IPR009288">
    <property type="entry name" value="AIG2-like_dom"/>
</dbReference>
<dbReference type="AlphaFoldDB" id="A0A1I5DRX5"/>
<dbReference type="CDD" id="cd06661">
    <property type="entry name" value="GGCT_like"/>
    <property type="match status" value="1"/>
</dbReference>
<dbReference type="InterPro" id="IPR036568">
    <property type="entry name" value="GGCT-like_sf"/>
</dbReference>
<dbReference type="SUPFAM" id="SSF110857">
    <property type="entry name" value="Gamma-glutamyl cyclotransferase-like"/>
    <property type="match status" value="1"/>
</dbReference>
<dbReference type="Pfam" id="PF06094">
    <property type="entry name" value="GGACT"/>
    <property type="match status" value="1"/>
</dbReference>
<gene>
    <name evidence="3" type="ORF">SAMN05216207_102751</name>
</gene>
<evidence type="ECO:0000259" key="2">
    <source>
        <dbReference type="Pfam" id="PF06094"/>
    </source>
</evidence>
<keyword evidence="4" id="KW-1185">Reference proteome</keyword>
<sequence length="466" mass="47622">MEPETAPPWPDSAFPADPYPGARPAVSFVHVATAQADPAAQVPGAPHGLGPVRRPDEVCDDDGGSLPLHADRSAPSGWRLAGRCLDAWLADHGAAPMSGRVPVLAYGSNVCPSKIAWMRAERGLTGPVVVLRVRVEGLSAVWSAGLRLVDDQRPATLAAAPGTVETHAVWMVEPHQFAALDTVEGRDVDPPIYRLARVATGAVTVLDDGAPPAALDGGAPPAALNDGAPPAVLDGGAPPAVPGNDAPIGVLDDGTPAAVLDDGAPAAVLDGGAPAGVIDRPWAYLAPDEPTGNPRTDRRPLLVDGSAVPCTALDQAGSVALAGVPGPDGLDAATVDGVPAPQQWPPRVFVYGSLMPGQAAWPLLQEHAAPHRPPYPATLQHGTVADTGCGYPALTLDTAGAAAGGAPGHVVELSDPQAALPALDEYEGPQYRRIRVVVADGTVCWAWLWTASRAGLTPLARGWAAR</sequence>
<dbReference type="OrthoDB" id="7626403at2"/>
<evidence type="ECO:0000256" key="1">
    <source>
        <dbReference type="SAM" id="MobiDB-lite"/>
    </source>
</evidence>
<keyword evidence="3" id="KW-0808">Transferase</keyword>
<feature type="region of interest" description="Disordered" evidence="1">
    <location>
        <begin position="216"/>
        <end position="249"/>
    </location>
</feature>
<dbReference type="Gene3D" id="3.10.490.10">
    <property type="entry name" value="Gamma-glutamyl cyclotransferase-like"/>
    <property type="match status" value="1"/>
</dbReference>
<accession>A0A1I5DRX5</accession>
<feature type="domain" description="Gamma-glutamylcyclotransferase AIG2-like" evidence="2">
    <location>
        <begin position="348"/>
        <end position="456"/>
    </location>
</feature>
<evidence type="ECO:0000313" key="4">
    <source>
        <dbReference type="Proteomes" id="UP000199614"/>
    </source>
</evidence>
<protein>
    <submittedName>
        <fullName evidence="3">Uncharacterized conserved protein YtfP, gamma-glutamylcyclotransferase (GGCT)/AIG2-like family</fullName>
    </submittedName>
</protein>
<dbReference type="Proteomes" id="UP000199614">
    <property type="component" value="Unassembled WGS sequence"/>
</dbReference>
<dbReference type="RefSeq" id="WP_093349091.1">
    <property type="nucleotide sequence ID" value="NZ_FOUY01000027.1"/>
</dbReference>
<name>A0A1I5DRX5_PSUAM</name>
<dbReference type="InterPro" id="IPR013024">
    <property type="entry name" value="GGCT-like"/>
</dbReference>
<dbReference type="EMBL" id="FOUY01000027">
    <property type="protein sequence ID" value="SFO02012.1"/>
    <property type="molecule type" value="Genomic_DNA"/>
</dbReference>
<dbReference type="GO" id="GO:0016740">
    <property type="term" value="F:transferase activity"/>
    <property type="evidence" value="ECO:0007669"/>
    <property type="project" value="UniProtKB-KW"/>
</dbReference>
<organism evidence="3 4">
    <name type="scientific">Pseudonocardia ammonioxydans</name>
    <dbReference type="NCBI Taxonomy" id="260086"/>
    <lineage>
        <taxon>Bacteria</taxon>
        <taxon>Bacillati</taxon>
        <taxon>Actinomycetota</taxon>
        <taxon>Actinomycetes</taxon>
        <taxon>Pseudonocardiales</taxon>
        <taxon>Pseudonocardiaceae</taxon>
        <taxon>Pseudonocardia</taxon>
    </lineage>
</organism>